<dbReference type="AlphaFoldDB" id="A0A8T1W513"/>
<name>A0A8T1W513_9STRA</name>
<dbReference type="EMBL" id="JAGDFL010000421">
    <property type="protein sequence ID" value="KAG7389022.1"/>
    <property type="molecule type" value="Genomic_DNA"/>
</dbReference>
<proteinExistence type="predicted"/>
<reference evidence="1" key="1">
    <citation type="submission" date="2021-02" db="EMBL/GenBank/DDBJ databases">
        <authorList>
            <person name="Palmer J.M."/>
        </authorList>
    </citation>
    <scope>NUCLEOTIDE SEQUENCE</scope>
    <source>
        <strain evidence="1">SCRP23</strain>
    </source>
</reference>
<keyword evidence="2" id="KW-1185">Reference proteome</keyword>
<protein>
    <submittedName>
        <fullName evidence="1">Uncharacterized protein</fullName>
    </submittedName>
</protein>
<sequence length="290" mass="31924">MTLFFVISPAQVETGNSYRGQKFFGNSPYGQFALHGGKPSFFANSGLDETNYVLPTGKFSLLVYRLHRNSVEIKVNDRRWSGGANVDENHIRFSANDAVSLGNVKSTCDSNAFQGRVAEILVYDAALDDAKVESVKTYLHDKWWGGKLFPTVAAITAAPAATSAPDTEAVATNSPTVAPIHKAPLEQTTVPLQQEQDPHQTSTTTKPIDDAAQEVATEDVAPAPKFDPRVNIFEWRPPLNAEQTKVAEWTKTVKEKVDFIRNFQLGGDVLRALIRQHHDELVSLRDGLFG</sequence>
<accession>A0A8T1W513</accession>
<dbReference type="Proteomes" id="UP000693981">
    <property type="component" value="Unassembled WGS sequence"/>
</dbReference>
<dbReference type="OrthoDB" id="79760at2759"/>
<evidence type="ECO:0000313" key="2">
    <source>
        <dbReference type="Proteomes" id="UP000693981"/>
    </source>
</evidence>
<evidence type="ECO:0000313" key="1">
    <source>
        <dbReference type="EMBL" id="KAG7389022.1"/>
    </source>
</evidence>
<gene>
    <name evidence="1" type="ORF">PHYBOEH_007635</name>
</gene>
<comment type="caution">
    <text evidence="1">The sequence shown here is derived from an EMBL/GenBank/DDBJ whole genome shotgun (WGS) entry which is preliminary data.</text>
</comment>
<organism evidence="1 2">
    <name type="scientific">Phytophthora boehmeriae</name>
    <dbReference type="NCBI Taxonomy" id="109152"/>
    <lineage>
        <taxon>Eukaryota</taxon>
        <taxon>Sar</taxon>
        <taxon>Stramenopiles</taxon>
        <taxon>Oomycota</taxon>
        <taxon>Peronosporomycetes</taxon>
        <taxon>Peronosporales</taxon>
        <taxon>Peronosporaceae</taxon>
        <taxon>Phytophthora</taxon>
    </lineage>
</organism>